<evidence type="ECO:0000313" key="11">
    <source>
        <dbReference type="Proteomes" id="UP000236161"/>
    </source>
</evidence>
<dbReference type="SMART" id="SM00353">
    <property type="entry name" value="HLH"/>
    <property type="match status" value="1"/>
</dbReference>
<dbReference type="Gene3D" id="4.10.280.10">
    <property type="entry name" value="Helix-loop-helix DNA-binding domain"/>
    <property type="match status" value="1"/>
</dbReference>
<dbReference type="InterPro" id="IPR036638">
    <property type="entry name" value="HLH_DNA-bd_sf"/>
</dbReference>
<evidence type="ECO:0000256" key="3">
    <source>
        <dbReference type="ARBA" id="ARBA00011738"/>
    </source>
</evidence>
<organism evidence="10 11">
    <name type="scientific">Apostasia shenzhenica</name>
    <dbReference type="NCBI Taxonomy" id="1088818"/>
    <lineage>
        <taxon>Eukaryota</taxon>
        <taxon>Viridiplantae</taxon>
        <taxon>Streptophyta</taxon>
        <taxon>Embryophyta</taxon>
        <taxon>Tracheophyta</taxon>
        <taxon>Spermatophyta</taxon>
        <taxon>Magnoliopsida</taxon>
        <taxon>Liliopsida</taxon>
        <taxon>Asparagales</taxon>
        <taxon>Orchidaceae</taxon>
        <taxon>Apostasioideae</taxon>
        <taxon>Apostasia</taxon>
    </lineage>
</organism>
<keyword evidence="5" id="KW-0238">DNA-binding</keyword>
<evidence type="ECO:0000256" key="1">
    <source>
        <dbReference type="ARBA" id="ARBA00004123"/>
    </source>
</evidence>
<dbReference type="InterPro" id="IPR011598">
    <property type="entry name" value="bHLH_dom"/>
</dbReference>
<evidence type="ECO:0000256" key="8">
    <source>
        <dbReference type="SAM" id="MobiDB-lite"/>
    </source>
</evidence>
<evidence type="ECO:0000256" key="5">
    <source>
        <dbReference type="ARBA" id="ARBA00023125"/>
    </source>
</evidence>
<dbReference type="PANTHER" id="PTHR16223">
    <property type="entry name" value="TRANSCRIPTION FACTOR BHLH83-RELATED"/>
    <property type="match status" value="1"/>
</dbReference>
<keyword evidence="6" id="KW-0804">Transcription</keyword>
<evidence type="ECO:0000313" key="10">
    <source>
        <dbReference type="EMBL" id="PKA62194.1"/>
    </source>
</evidence>
<sequence length="339" mass="37321">MADEYQLGPLCSEILWSSSRCADMFSCSTAFASAGDLAGSFGLFPQDAETAAFSNMPTSGDNSPGSSATLPDFYEPQFFVQIPEDSPPAMDSPIFPSVNDHWSQSFLFGDKSDDPLEEILAESAAMDNQQYFCSSFSFPPLLHHSTGSENLRRGISGDLPRPSLPATRPPIPKPFPEPLTQQPNFANDLRFKRKPAINAEASTSSSFPAAKRPRIETPSPLPTFKVRKEKLGDRITALQQLVSPFGKTDTASVLHEAIEYIKFLHEQVRVLSNPYLRNERQVRQQHAIKNAQSSKEEGEGRKADLCSRGLCLAPISSTFAVINEIPPLDFWPLSYNVGC</sequence>
<proteinExistence type="inferred from homology"/>
<comment type="subunit">
    <text evidence="3">Homodimer.</text>
</comment>
<feature type="domain" description="BHLH" evidence="9">
    <location>
        <begin position="215"/>
        <end position="264"/>
    </location>
</feature>
<dbReference type="FunFam" id="4.10.280.10:FF:000032">
    <property type="entry name" value="Transcription factor bHLH123 family"/>
    <property type="match status" value="1"/>
</dbReference>
<comment type="similarity">
    <text evidence="2">Belongs to the bHLH protein family.</text>
</comment>
<evidence type="ECO:0000256" key="7">
    <source>
        <dbReference type="ARBA" id="ARBA00023242"/>
    </source>
</evidence>
<keyword evidence="4" id="KW-0805">Transcription regulation</keyword>
<dbReference type="EMBL" id="KZ451919">
    <property type="protein sequence ID" value="PKA62194.1"/>
    <property type="molecule type" value="Genomic_DNA"/>
</dbReference>
<dbReference type="InterPro" id="IPR045239">
    <property type="entry name" value="bHLH95_bHLH"/>
</dbReference>
<evidence type="ECO:0000259" key="9">
    <source>
        <dbReference type="PROSITE" id="PS50888"/>
    </source>
</evidence>
<keyword evidence="7" id="KW-0539">Nucleus</keyword>
<evidence type="ECO:0000256" key="4">
    <source>
        <dbReference type="ARBA" id="ARBA00023015"/>
    </source>
</evidence>
<protein>
    <submittedName>
        <fullName evidence="10">Transcription factor bHLH112</fullName>
    </submittedName>
</protein>
<dbReference type="Proteomes" id="UP000236161">
    <property type="component" value="Unassembled WGS sequence"/>
</dbReference>
<reference evidence="10 11" key="1">
    <citation type="journal article" date="2017" name="Nature">
        <title>The Apostasia genome and the evolution of orchids.</title>
        <authorList>
            <person name="Zhang G.Q."/>
            <person name="Liu K.W."/>
            <person name="Li Z."/>
            <person name="Lohaus R."/>
            <person name="Hsiao Y.Y."/>
            <person name="Niu S.C."/>
            <person name="Wang J.Y."/>
            <person name="Lin Y.C."/>
            <person name="Xu Q."/>
            <person name="Chen L.J."/>
            <person name="Yoshida K."/>
            <person name="Fujiwara S."/>
            <person name="Wang Z.W."/>
            <person name="Zhang Y.Q."/>
            <person name="Mitsuda N."/>
            <person name="Wang M."/>
            <person name="Liu G.H."/>
            <person name="Pecoraro L."/>
            <person name="Huang H.X."/>
            <person name="Xiao X.J."/>
            <person name="Lin M."/>
            <person name="Wu X.Y."/>
            <person name="Wu W.L."/>
            <person name="Chen Y.Y."/>
            <person name="Chang S.B."/>
            <person name="Sakamoto S."/>
            <person name="Ohme-Takagi M."/>
            <person name="Yagi M."/>
            <person name="Zeng S.J."/>
            <person name="Shen C.Y."/>
            <person name="Yeh C.M."/>
            <person name="Luo Y.B."/>
            <person name="Tsai W.C."/>
            <person name="Van de Peer Y."/>
            <person name="Liu Z.J."/>
        </authorList>
    </citation>
    <scope>NUCLEOTIDE SEQUENCE [LARGE SCALE GENOMIC DNA]</scope>
    <source>
        <strain evidence="11">cv. Shenzhen</strain>
        <tissue evidence="10">Stem</tissue>
    </source>
</reference>
<evidence type="ECO:0000256" key="2">
    <source>
        <dbReference type="ARBA" id="ARBA00005510"/>
    </source>
</evidence>
<dbReference type="SUPFAM" id="SSF47459">
    <property type="entry name" value="HLH, helix-loop-helix DNA-binding domain"/>
    <property type="match status" value="1"/>
</dbReference>
<name>A0A2I0B329_9ASPA</name>
<gene>
    <name evidence="10" type="primary">BHLH112</name>
    <name evidence="10" type="ORF">AXF42_Ash015079</name>
</gene>
<dbReference type="PROSITE" id="PS50888">
    <property type="entry name" value="BHLH"/>
    <property type="match status" value="1"/>
</dbReference>
<accession>A0A2I0B329</accession>
<dbReference type="PANTHER" id="PTHR16223:SF185">
    <property type="entry name" value="OS04G0631600 PROTEIN"/>
    <property type="match status" value="1"/>
</dbReference>
<comment type="subcellular location">
    <subcellularLocation>
        <location evidence="1">Nucleus</location>
    </subcellularLocation>
</comment>
<dbReference type="CDD" id="cd11393">
    <property type="entry name" value="bHLH_AtbHLH_like"/>
    <property type="match status" value="1"/>
</dbReference>
<dbReference type="GO" id="GO:0005634">
    <property type="term" value="C:nucleus"/>
    <property type="evidence" value="ECO:0007669"/>
    <property type="project" value="UniProtKB-SubCell"/>
</dbReference>
<dbReference type="GO" id="GO:0000978">
    <property type="term" value="F:RNA polymerase II cis-regulatory region sequence-specific DNA binding"/>
    <property type="evidence" value="ECO:0007669"/>
    <property type="project" value="TreeGrafter"/>
</dbReference>
<dbReference type="STRING" id="1088818.A0A2I0B329"/>
<feature type="region of interest" description="Disordered" evidence="8">
    <location>
        <begin position="200"/>
        <end position="221"/>
    </location>
</feature>
<evidence type="ECO:0000256" key="6">
    <source>
        <dbReference type="ARBA" id="ARBA00023163"/>
    </source>
</evidence>
<dbReference type="GO" id="GO:0046983">
    <property type="term" value="F:protein dimerization activity"/>
    <property type="evidence" value="ECO:0007669"/>
    <property type="project" value="InterPro"/>
</dbReference>
<dbReference type="GO" id="GO:0000981">
    <property type="term" value="F:DNA-binding transcription factor activity, RNA polymerase II-specific"/>
    <property type="evidence" value="ECO:0007669"/>
    <property type="project" value="TreeGrafter"/>
</dbReference>
<dbReference type="AlphaFoldDB" id="A0A2I0B329"/>
<dbReference type="InterPro" id="IPR045843">
    <property type="entry name" value="IND-like"/>
</dbReference>
<dbReference type="OrthoDB" id="673975at2759"/>
<feature type="region of interest" description="Disordered" evidence="8">
    <location>
        <begin position="149"/>
        <end position="168"/>
    </location>
</feature>
<keyword evidence="11" id="KW-1185">Reference proteome</keyword>